<comment type="subcellular location">
    <subcellularLocation>
        <location evidence="1">Nucleus</location>
    </subcellularLocation>
</comment>
<keyword evidence="10" id="KW-1185">Reference proteome</keyword>
<dbReference type="InterPro" id="IPR036638">
    <property type="entry name" value="HLH_DNA-bd_sf"/>
</dbReference>
<evidence type="ECO:0000259" key="8">
    <source>
        <dbReference type="PROSITE" id="PS50888"/>
    </source>
</evidence>
<feature type="domain" description="BHLH" evidence="8">
    <location>
        <begin position="316"/>
        <end position="365"/>
    </location>
</feature>
<dbReference type="GO" id="GO:0005634">
    <property type="term" value="C:nucleus"/>
    <property type="evidence" value="ECO:0007669"/>
    <property type="project" value="UniProtKB-SubCell"/>
</dbReference>
<protein>
    <recommendedName>
        <fullName evidence="8">BHLH domain-containing protein</fullName>
    </recommendedName>
</protein>
<dbReference type="GO" id="GO:0000981">
    <property type="term" value="F:DNA-binding transcription factor activity, RNA polymerase II-specific"/>
    <property type="evidence" value="ECO:0007669"/>
    <property type="project" value="TreeGrafter"/>
</dbReference>
<dbReference type="Gene3D" id="4.10.280.10">
    <property type="entry name" value="Helix-loop-helix DNA-binding domain"/>
    <property type="match status" value="1"/>
</dbReference>
<dbReference type="InterPro" id="IPR011598">
    <property type="entry name" value="bHLH_dom"/>
</dbReference>
<evidence type="ECO:0000313" key="9">
    <source>
        <dbReference type="EMBL" id="EXB66715.1"/>
    </source>
</evidence>
<dbReference type="KEGG" id="mnt:21387157"/>
<feature type="compositionally biased region" description="Polar residues" evidence="7">
    <location>
        <begin position="99"/>
        <end position="113"/>
    </location>
</feature>
<evidence type="ECO:0000256" key="3">
    <source>
        <dbReference type="ARBA" id="ARBA00023015"/>
    </source>
</evidence>
<dbReference type="InterPro" id="IPR045843">
    <property type="entry name" value="IND-like"/>
</dbReference>
<gene>
    <name evidence="9" type="ORF">L484_003630</name>
</gene>
<dbReference type="PANTHER" id="PTHR16223:SF194">
    <property type="entry name" value="BHLH DOMAIN-CONTAINING PROTEIN"/>
    <property type="match status" value="1"/>
</dbReference>
<evidence type="ECO:0000256" key="4">
    <source>
        <dbReference type="ARBA" id="ARBA00023125"/>
    </source>
</evidence>
<proteinExistence type="predicted"/>
<feature type="compositionally biased region" description="Low complexity" evidence="7">
    <location>
        <begin position="271"/>
        <end position="285"/>
    </location>
</feature>
<dbReference type="PROSITE" id="PS50888">
    <property type="entry name" value="BHLH"/>
    <property type="match status" value="1"/>
</dbReference>
<dbReference type="STRING" id="981085.W9RRV8"/>
<comment type="subunit">
    <text evidence="2">Homodimer.</text>
</comment>
<organism evidence="9 10">
    <name type="scientific">Morus notabilis</name>
    <dbReference type="NCBI Taxonomy" id="981085"/>
    <lineage>
        <taxon>Eukaryota</taxon>
        <taxon>Viridiplantae</taxon>
        <taxon>Streptophyta</taxon>
        <taxon>Embryophyta</taxon>
        <taxon>Tracheophyta</taxon>
        <taxon>Spermatophyta</taxon>
        <taxon>Magnoliopsida</taxon>
        <taxon>eudicotyledons</taxon>
        <taxon>Gunneridae</taxon>
        <taxon>Pentapetalae</taxon>
        <taxon>rosids</taxon>
        <taxon>fabids</taxon>
        <taxon>Rosales</taxon>
        <taxon>Moraceae</taxon>
        <taxon>Moreae</taxon>
        <taxon>Morus</taxon>
    </lineage>
</organism>
<dbReference type="OrthoDB" id="1193240at2759"/>
<feature type="region of interest" description="Disordered" evidence="7">
    <location>
        <begin position="98"/>
        <end position="120"/>
    </location>
</feature>
<dbReference type="AlphaFoldDB" id="W9RRV8"/>
<dbReference type="SUPFAM" id="SSF47459">
    <property type="entry name" value="HLH, helix-loop-helix DNA-binding domain"/>
    <property type="match status" value="1"/>
</dbReference>
<dbReference type="EMBL" id="KE344551">
    <property type="protein sequence ID" value="EXB66715.1"/>
    <property type="molecule type" value="Genomic_DNA"/>
</dbReference>
<evidence type="ECO:0000313" key="10">
    <source>
        <dbReference type="Proteomes" id="UP000030645"/>
    </source>
</evidence>
<accession>W9RRV8</accession>
<evidence type="ECO:0000256" key="6">
    <source>
        <dbReference type="ARBA" id="ARBA00023242"/>
    </source>
</evidence>
<evidence type="ECO:0000256" key="7">
    <source>
        <dbReference type="SAM" id="MobiDB-lite"/>
    </source>
</evidence>
<keyword evidence="5" id="KW-0804">Transcription</keyword>
<evidence type="ECO:0000256" key="1">
    <source>
        <dbReference type="ARBA" id="ARBA00004123"/>
    </source>
</evidence>
<evidence type="ECO:0000256" key="2">
    <source>
        <dbReference type="ARBA" id="ARBA00011738"/>
    </source>
</evidence>
<feature type="compositionally biased region" description="Basic and acidic residues" evidence="7">
    <location>
        <begin position="302"/>
        <end position="312"/>
    </location>
</feature>
<feature type="compositionally biased region" description="Polar residues" evidence="7">
    <location>
        <begin position="231"/>
        <end position="245"/>
    </location>
</feature>
<keyword evidence="4" id="KW-0238">DNA-binding</keyword>
<dbReference type="PANTHER" id="PTHR16223">
    <property type="entry name" value="TRANSCRIPTION FACTOR BHLH83-RELATED"/>
    <property type="match status" value="1"/>
</dbReference>
<dbReference type="GO" id="GO:0000978">
    <property type="term" value="F:RNA polymerase II cis-regulatory region sequence-specific DNA binding"/>
    <property type="evidence" value="ECO:0007669"/>
    <property type="project" value="TreeGrafter"/>
</dbReference>
<evidence type="ECO:0000256" key="5">
    <source>
        <dbReference type="ARBA" id="ARBA00023163"/>
    </source>
</evidence>
<dbReference type="CDD" id="cd11393">
    <property type="entry name" value="bHLH_AtbHLH_like"/>
    <property type="match status" value="1"/>
</dbReference>
<reference evidence="10" key="1">
    <citation type="submission" date="2013-01" db="EMBL/GenBank/DDBJ databases">
        <title>Draft Genome Sequence of a Mulberry Tree, Morus notabilis C.K. Schneid.</title>
        <authorList>
            <person name="He N."/>
            <person name="Zhao S."/>
        </authorList>
    </citation>
    <scope>NUCLEOTIDE SEQUENCE</scope>
</reference>
<keyword evidence="6" id="KW-0539">Nucleus</keyword>
<dbReference type="InterPro" id="IPR045239">
    <property type="entry name" value="bHLH95_bHLH"/>
</dbReference>
<name>W9RRV8_9ROSA</name>
<sequence length="426" mass="46955">MEYANLHTQHHHHQLQEQVNIGAPSASLPIIAPSTLVTTTTSNCNWNPSLILNNGIDVYPTEANIPNSKLWQYNSPITTSTFTSHEFNYGDHHARAFSAQRSSTASTEESPLSNIKEEPNSDSFSKLKIAKAIYNNSTFMELMSTNSSYNSAPNELYSSIAQNSSINRNASFGHVFPCTNTNSTSSTAARSTTTGSLFPISLVLSSGGFMNKNSQASDLLSHTAYSRDRSQCYSPSSQHSNNSNIGCGLYRDQPLSVQGHGHHDPDNMQESRSSPSNSSNNNMTSAFFNEVTRTKRQSSFSEPKESHAEANKKSKSILRSSNPPLKVRKEKLGDRIAALHRLVAPFGKTDTASVLTEAIGYIQFLHDQVQTLSMPYMKSLQSKTSRKIQQVYGLSNEEETELKMDLRSRGLCLVPQSCASYLNGFD</sequence>
<dbReference type="GO" id="GO:0046983">
    <property type="term" value="F:protein dimerization activity"/>
    <property type="evidence" value="ECO:0007669"/>
    <property type="project" value="InterPro"/>
</dbReference>
<dbReference type="Proteomes" id="UP000030645">
    <property type="component" value="Unassembled WGS sequence"/>
</dbReference>
<keyword evidence="3" id="KW-0805">Transcription regulation</keyword>
<dbReference type="FunFam" id="4.10.280.10:FF:000032">
    <property type="entry name" value="Transcription factor bHLH123 family"/>
    <property type="match status" value="1"/>
</dbReference>
<feature type="region of interest" description="Disordered" evidence="7">
    <location>
        <begin position="229"/>
        <end position="326"/>
    </location>
</feature>
<dbReference type="eggNOG" id="ENOG502S3A6">
    <property type="taxonomic scope" value="Eukaryota"/>
</dbReference>